<feature type="compositionally biased region" description="Acidic residues" evidence="12">
    <location>
        <begin position="1"/>
        <end position="12"/>
    </location>
</feature>
<dbReference type="GO" id="GO:0005634">
    <property type="term" value="C:nucleus"/>
    <property type="evidence" value="ECO:0007669"/>
    <property type="project" value="UniProtKB-SubCell"/>
</dbReference>
<protein>
    <submittedName>
        <fullName evidence="14">Putative tyrosyl-dna phosphodiesterase</fullName>
    </submittedName>
</protein>
<dbReference type="EMBL" id="GFAC01002093">
    <property type="protein sequence ID" value="JAT97095.1"/>
    <property type="molecule type" value="mRNA"/>
</dbReference>
<reference evidence="14" key="1">
    <citation type="journal article" date="2017" name="Front. Cell. Infect. Microbiol.">
        <title>The Distinct Transcriptional Response of the Midgut of Amblyomma sculptum and Amblyomma aureolatum Ticks to Rickettsia rickettsii Correlates to Their Differences in Susceptibility to Infection.</title>
        <authorList>
            <person name="Martins L.A."/>
            <person name="Galletti M.F.B.M."/>
            <person name="Ribeiro J.M."/>
            <person name="Fujita A."/>
            <person name="Costa F.B."/>
            <person name="Labruna M.B."/>
            <person name="Daffre S."/>
            <person name="Fogaca A.C."/>
        </authorList>
    </citation>
    <scope>NUCLEOTIDE SEQUENCE</scope>
</reference>
<feature type="site" description="Interaction with DNA" evidence="11">
    <location>
        <position position="527"/>
    </location>
</feature>
<feature type="compositionally biased region" description="Basic and acidic residues" evidence="12">
    <location>
        <begin position="18"/>
        <end position="31"/>
    </location>
</feature>
<dbReference type="PANTHER" id="PTHR12415">
    <property type="entry name" value="TYROSYL-DNA PHOSPHODIESTERASE 1"/>
    <property type="match status" value="1"/>
</dbReference>
<dbReference type="Pfam" id="PF10283">
    <property type="entry name" value="zf-CCHH"/>
    <property type="match status" value="1"/>
</dbReference>
<dbReference type="PANTHER" id="PTHR12415:SF0">
    <property type="entry name" value="TYROSYL-DNA PHOSPHODIESTERASE 1"/>
    <property type="match status" value="1"/>
</dbReference>
<keyword evidence="7" id="KW-0234">DNA repair</keyword>
<evidence type="ECO:0000259" key="13">
    <source>
        <dbReference type="Pfam" id="PF10283"/>
    </source>
</evidence>
<sequence>MSDSDATIDSDELASLQKRSEPNNRGTDYHIPRKRKKITERPVKVHEISDSSSDTDCENLLSKLVGDSESDSRTLVSGTCNAAKPSNMAKRPSAKKQTTAKRKPDAETATIAREKVTHETKTITAAAADVVSSDDRPLCKYGPDCYRKNSEHVRAYRHDVEKPKALSYNDALLRLYYTTVTGIPSRYNTARIARSIRDLLSPEMGHLVRSAQFNYCFDIPWLAEQYPPEFRNLPLLIVHGEQREAKKELEASAADFKNVAFAQAKLEIVYGTHHTKMMLLLYKEGLRVIIHTANLVASDWAQKTQAIWVSPVCPRLALDSKGGDSETGFRADLLTYLSAYGDARINEWSHYIRTHDFSAVKVFLVGSVPGRHTGPKKLSFGHLRLRTLLNQHGPNKDLVSSHWPLVAQFSSIGSLGTSAQAWLTGEFLSSVSATKSSGATPQSVPLKLVFPSVDDVRCSLEGYPAGASIPYSIATASKQRWLDSYFHRWKSERLGRTAASPHIKTYTRLSPSGKQAAWFLVTSANLSKAAWGAFEKNGSQLMIRSYELGVLLFPTSFGQAATFFVSDESCSNGALHLPLPYDLPLVPYTRDDEPWTWDSQHRELPDRFGNMWCPPVGRRGR</sequence>
<dbReference type="InterPro" id="IPR010347">
    <property type="entry name" value="Tdp1"/>
</dbReference>
<feature type="domain" description="PBZ-type" evidence="13">
    <location>
        <begin position="136"/>
        <end position="158"/>
    </location>
</feature>
<dbReference type="GO" id="GO:0006281">
    <property type="term" value="P:DNA repair"/>
    <property type="evidence" value="ECO:0007669"/>
    <property type="project" value="UniProtKB-KW"/>
</dbReference>
<feature type="region of interest" description="Disordered" evidence="12">
    <location>
        <begin position="82"/>
        <end position="108"/>
    </location>
</feature>
<feature type="binding site" evidence="10">
    <location>
        <position position="504"/>
    </location>
    <ligand>
        <name>substrate</name>
    </ligand>
</feature>
<proteinExistence type="evidence at transcript level"/>
<dbReference type="CDD" id="cd09193">
    <property type="entry name" value="PLDc_mTdp1_1"/>
    <property type="match status" value="1"/>
</dbReference>
<dbReference type="GO" id="GO:0003697">
    <property type="term" value="F:single-stranded DNA binding"/>
    <property type="evidence" value="ECO:0007669"/>
    <property type="project" value="TreeGrafter"/>
</dbReference>
<comment type="subcellular location">
    <subcellularLocation>
        <location evidence="1">Nucleus</location>
    </subcellularLocation>
</comment>
<feature type="active site" description="Nucleophile" evidence="9">
    <location>
        <position position="274"/>
    </location>
</feature>
<evidence type="ECO:0000256" key="5">
    <source>
        <dbReference type="ARBA" id="ARBA00022801"/>
    </source>
</evidence>
<dbReference type="CDD" id="cd09195">
    <property type="entry name" value="PLDc_mTdp1_2"/>
    <property type="match status" value="1"/>
</dbReference>
<evidence type="ECO:0000256" key="10">
    <source>
        <dbReference type="PIRSR" id="PIRSR610347-2"/>
    </source>
</evidence>
<dbReference type="InterPro" id="IPR019406">
    <property type="entry name" value="APLF_PBZ"/>
</dbReference>
<keyword evidence="3" id="KW-0540">Nuclease</keyword>
<feature type="compositionally biased region" description="Basic residues" evidence="12">
    <location>
        <begin position="92"/>
        <end position="101"/>
    </location>
</feature>
<dbReference type="Gene3D" id="3.30.870.10">
    <property type="entry name" value="Endonuclease Chain A"/>
    <property type="match status" value="2"/>
</dbReference>
<comment type="similarity">
    <text evidence="2">Belongs to the tyrosyl-DNA phosphodiesterase family.</text>
</comment>
<feature type="active site" description="Proton donor/acceptor" evidence="9">
    <location>
        <position position="502"/>
    </location>
</feature>
<keyword evidence="4" id="KW-0227">DNA damage</keyword>
<keyword evidence="6" id="KW-0269">Exonuclease</keyword>
<keyword evidence="5" id="KW-0378">Hydrolase</keyword>
<organism evidence="14">
    <name type="scientific">Amblyomma aureolatum</name>
    <dbReference type="NCBI Taxonomy" id="187763"/>
    <lineage>
        <taxon>Eukaryota</taxon>
        <taxon>Metazoa</taxon>
        <taxon>Ecdysozoa</taxon>
        <taxon>Arthropoda</taxon>
        <taxon>Chelicerata</taxon>
        <taxon>Arachnida</taxon>
        <taxon>Acari</taxon>
        <taxon>Parasitiformes</taxon>
        <taxon>Ixodida</taxon>
        <taxon>Ixodoidea</taxon>
        <taxon>Ixodidae</taxon>
        <taxon>Amblyomminae</taxon>
        <taxon>Amblyomma</taxon>
    </lineage>
</organism>
<evidence type="ECO:0000256" key="3">
    <source>
        <dbReference type="ARBA" id="ARBA00022722"/>
    </source>
</evidence>
<name>A0A1E1XCW1_9ACAR</name>
<evidence type="ECO:0000313" key="14">
    <source>
        <dbReference type="EMBL" id="JAT97095.1"/>
    </source>
</evidence>
<evidence type="ECO:0000256" key="6">
    <source>
        <dbReference type="ARBA" id="ARBA00022839"/>
    </source>
</evidence>
<evidence type="ECO:0000256" key="8">
    <source>
        <dbReference type="ARBA" id="ARBA00023242"/>
    </source>
</evidence>
<evidence type="ECO:0000256" key="1">
    <source>
        <dbReference type="ARBA" id="ARBA00004123"/>
    </source>
</evidence>
<dbReference type="SUPFAM" id="SSF56024">
    <property type="entry name" value="Phospholipase D/nuclease"/>
    <property type="match status" value="2"/>
</dbReference>
<evidence type="ECO:0000256" key="4">
    <source>
        <dbReference type="ARBA" id="ARBA00022763"/>
    </source>
</evidence>
<evidence type="ECO:0000256" key="11">
    <source>
        <dbReference type="PIRSR" id="PIRSR610347-3"/>
    </source>
</evidence>
<evidence type="ECO:0000256" key="7">
    <source>
        <dbReference type="ARBA" id="ARBA00023204"/>
    </source>
</evidence>
<dbReference type="Pfam" id="PF06087">
    <property type="entry name" value="Tyr-DNA_phospho"/>
    <property type="match status" value="1"/>
</dbReference>
<feature type="region of interest" description="Disordered" evidence="12">
    <location>
        <begin position="1"/>
        <end position="57"/>
    </location>
</feature>
<evidence type="ECO:0000256" key="2">
    <source>
        <dbReference type="ARBA" id="ARBA00010205"/>
    </source>
</evidence>
<dbReference type="GO" id="GO:0004527">
    <property type="term" value="F:exonuclease activity"/>
    <property type="evidence" value="ECO:0007669"/>
    <property type="project" value="UniProtKB-KW"/>
</dbReference>
<dbReference type="GO" id="GO:0017005">
    <property type="term" value="F:3'-tyrosyl-DNA phosphodiesterase activity"/>
    <property type="evidence" value="ECO:0007669"/>
    <property type="project" value="TreeGrafter"/>
</dbReference>
<keyword evidence="8" id="KW-0539">Nucleus</keyword>
<evidence type="ECO:0000256" key="12">
    <source>
        <dbReference type="SAM" id="MobiDB-lite"/>
    </source>
</evidence>
<dbReference type="GO" id="GO:0003690">
    <property type="term" value="F:double-stranded DNA binding"/>
    <property type="evidence" value="ECO:0007669"/>
    <property type="project" value="TreeGrafter"/>
</dbReference>
<accession>A0A1E1XCW1</accession>
<feature type="binding site" evidence="10">
    <location>
        <position position="276"/>
    </location>
    <ligand>
        <name>substrate</name>
    </ligand>
</feature>
<evidence type="ECO:0000256" key="9">
    <source>
        <dbReference type="PIRSR" id="PIRSR610347-1"/>
    </source>
</evidence>
<feature type="compositionally biased region" description="Basic and acidic residues" evidence="12">
    <location>
        <begin position="39"/>
        <end position="49"/>
    </location>
</feature>
<dbReference type="AlphaFoldDB" id="A0A1E1XCW1"/>